<gene>
    <name evidence="6" type="ORF">GCM10011342_29050</name>
</gene>
<dbReference type="SUPFAM" id="SSF160996">
    <property type="entry name" value="HI0933 insert domain-like"/>
    <property type="match status" value="1"/>
</dbReference>
<dbReference type="InterPro" id="IPR036188">
    <property type="entry name" value="FAD/NAD-bd_sf"/>
</dbReference>
<sequence length="401" mass="42953">MSSSRHIAIIGGGPAGLMAAEAAAGAGAQVHVYDQKPTLARKFLMAGKSGLNITHSEAHETFLSRYGASADRLRPFLDAFGPKDVTAWMDGLETEWFTGSSGRIFPKAMKASPLLRRWVARLTDMGVTFHMRHRWIGWSHGTLTFTREGVPVTARPDAVILAMGGASWRRLGSDGEWAPVLGEAGIALAPFRPSNVGFDVAWSEHFIGRHGGEPVKPVALHVNNDIVRGEFVVTRHGIEGSAVYTVSSALVDQLTETGTTTLILDLLPDLTLGEIEDRLARPRGKQSLSNHMRKVLNLTGVKAGMLRELTPPEVMTDTKAIARSLKALPVPIAAARPMDEAISTAGGVAWEALDERLMLRALPRVYCAGEMIGWDAPTGGYLITACLATGRAAGLAAAQPE</sequence>
<reference evidence="6" key="1">
    <citation type="journal article" date="2014" name="Int. J. Syst. Evol. Microbiol.">
        <title>Complete genome sequence of Corynebacterium casei LMG S-19264T (=DSM 44701T), isolated from a smear-ripened cheese.</title>
        <authorList>
            <consortium name="US DOE Joint Genome Institute (JGI-PGF)"/>
            <person name="Walter F."/>
            <person name="Albersmeier A."/>
            <person name="Kalinowski J."/>
            <person name="Ruckert C."/>
        </authorList>
    </citation>
    <scope>NUCLEOTIDE SEQUENCE</scope>
    <source>
        <strain evidence="6">CGMCC 1.12921</strain>
    </source>
</reference>
<comment type="caution">
    <text evidence="6">The sequence shown here is derived from an EMBL/GenBank/DDBJ whole genome shotgun (WGS) entry which is preliminary data.</text>
</comment>
<evidence type="ECO:0000256" key="1">
    <source>
        <dbReference type="ARBA" id="ARBA00001974"/>
    </source>
</evidence>
<dbReference type="Pfam" id="PF03486">
    <property type="entry name" value="HI0933_like"/>
    <property type="match status" value="1"/>
</dbReference>
<dbReference type="Gene3D" id="3.50.50.60">
    <property type="entry name" value="FAD/NAD(P)-binding domain"/>
    <property type="match status" value="1"/>
</dbReference>
<dbReference type="Gene3D" id="1.10.8.260">
    <property type="entry name" value="HI0933 insert domain-like"/>
    <property type="match status" value="1"/>
</dbReference>
<dbReference type="Pfam" id="PF22780">
    <property type="entry name" value="HI0933_like_1st"/>
    <property type="match status" value="1"/>
</dbReference>
<evidence type="ECO:0000256" key="2">
    <source>
        <dbReference type="ARBA" id="ARBA00022630"/>
    </source>
</evidence>
<dbReference type="PANTHER" id="PTHR42887">
    <property type="entry name" value="OS12G0638800 PROTEIN"/>
    <property type="match status" value="1"/>
</dbReference>
<dbReference type="PRINTS" id="PR00411">
    <property type="entry name" value="PNDRDTASEI"/>
</dbReference>
<keyword evidence="2" id="KW-0285">Flavoprotein</keyword>
<dbReference type="NCBIfam" id="TIGR00275">
    <property type="entry name" value="aminoacetone oxidase family FAD-binding enzyme"/>
    <property type="match status" value="1"/>
</dbReference>
<dbReference type="InterPro" id="IPR022460">
    <property type="entry name" value="Flavoprotein_PP4765"/>
</dbReference>
<name>A0A8J2V6H9_9PROT</name>
<proteinExistence type="predicted"/>
<feature type="domain" description="RsdA/BaiN/AoA(So)-like insert" evidence="5">
    <location>
        <begin position="192"/>
        <end position="343"/>
    </location>
</feature>
<evidence type="ECO:0000313" key="7">
    <source>
        <dbReference type="Proteomes" id="UP000613582"/>
    </source>
</evidence>
<organism evidence="6 7">
    <name type="scientific">Aquisalinus flavus</name>
    <dbReference type="NCBI Taxonomy" id="1526572"/>
    <lineage>
        <taxon>Bacteria</taxon>
        <taxon>Pseudomonadati</taxon>
        <taxon>Pseudomonadota</taxon>
        <taxon>Alphaproteobacteria</taxon>
        <taxon>Parvularculales</taxon>
        <taxon>Parvularculaceae</taxon>
        <taxon>Aquisalinus</taxon>
    </lineage>
</organism>
<evidence type="ECO:0008006" key="8">
    <source>
        <dbReference type="Google" id="ProtNLM"/>
    </source>
</evidence>
<evidence type="ECO:0000256" key="3">
    <source>
        <dbReference type="ARBA" id="ARBA00022827"/>
    </source>
</evidence>
<protein>
    <recommendedName>
        <fullName evidence="8">TIGR03862 family flavoprotein</fullName>
    </recommendedName>
</protein>
<evidence type="ECO:0000259" key="5">
    <source>
        <dbReference type="Pfam" id="PF22780"/>
    </source>
</evidence>
<dbReference type="SUPFAM" id="SSF51905">
    <property type="entry name" value="FAD/NAD(P)-binding domain"/>
    <property type="match status" value="1"/>
</dbReference>
<dbReference type="InterPro" id="IPR057661">
    <property type="entry name" value="RsdA/BaiN/AoA(So)_Rossmann"/>
</dbReference>
<dbReference type="InterPro" id="IPR055178">
    <property type="entry name" value="RsdA/BaiN/AoA(So)-like_dom"/>
</dbReference>
<dbReference type="InterPro" id="IPR004792">
    <property type="entry name" value="BaiN-like"/>
</dbReference>
<dbReference type="Gene3D" id="2.40.30.10">
    <property type="entry name" value="Translation factors"/>
    <property type="match status" value="1"/>
</dbReference>
<dbReference type="RefSeq" id="WP_188160673.1">
    <property type="nucleotide sequence ID" value="NZ_BMGH01000002.1"/>
</dbReference>
<evidence type="ECO:0000313" key="6">
    <source>
        <dbReference type="EMBL" id="GGD18551.1"/>
    </source>
</evidence>
<dbReference type="InterPro" id="IPR023166">
    <property type="entry name" value="BaiN-like_dom_sf"/>
</dbReference>
<dbReference type="Proteomes" id="UP000613582">
    <property type="component" value="Unassembled WGS sequence"/>
</dbReference>
<dbReference type="EMBL" id="BMGH01000002">
    <property type="protein sequence ID" value="GGD18551.1"/>
    <property type="molecule type" value="Genomic_DNA"/>
</dbReference>
<dbReference type="NCBIfam" id="TIGR03862">
    <property type="entry name" value="flavo_PP4765"/>
    <property type="match status" value="1"/>
</dbReference>
<reference evidence="6" key="2">
    <citation type="submission" date="2020-09" db="EMBL/GenBank/DDBJ databases">
        <authorList>
            <person name="Sun Q."/>
            <person name="Zhou Y."/>
        </authorList>
    </citation>
    <scope>NUCLEOTIDE SEQUENCE</scope>
    <source>
        <strain evidence="6">CGMCC 1.12921</strain>
    </source>
</reference>
<evidence type="ECO:0000259" key="4">
    <source>
        <dbReference type="Pfam" id="PF03486"/>
    </source>
</evidence>
<accession>A0A8J2V6H9</accession>
<comment type="cofactor">
    <cofactor evidence="1">
        <name>FAD</name>
        <dbReference type="ChEBI" id="CHEBI:57692"/>
    </cofactor>
</comment>
<feature type="domain" description="RsdA/BaiN/AoA(So)-like Rossmann fold-like" evidence="4">
    <location>
        <begin position="6"/>
        <end position="394"/>
    </location>
</feature>
<keyword evidence="3" id="KW-0274">FAD</keyword>
<dbReference type="AlphaFoldDB" id="A0A8J2V6H9"/>
<dbReference type="PANTHER" id="PTHR42887:SF1">
    <property type="entry name" value="BLR3961 PROTEIN"/>
    <property type="match status" value="1"/>
</dbReference>
<keyword evidence="7" id="KW-1185">Reference proteome</keyword>